<dbReference type="PROSITE" id="PS50231">
    <property type="entry name" value="RICIN_B_LECTIN"/>
    <property type="match status" value="1"/>
</dbReference>
<evidence type="ECO:0000313" key="15">
    <source>
        <dbReference type="EMBL" id="JAB90617.1"/>
    </source>
</evidence>
<keyword evidence="9 13" id="KW-0472">Membrane</keyword>
<accession>W8AWX5</accession>
<evidence type="ECO:0000256" key="8">
    <source>
        <dbReference type="ARBA" id="ARBA00023034"/>
    </source>
</evidence>
<dbReference type="FunFam" id="2.80.10.50:FF:000075">
    <property type="entry name" value="Polypeptide N-acetylgalactosaminyltransferase"/>
    <property type="match status" value="1"/>
</dbReference>
<comment type="similarity">
    <text evidence="3 13">Belongs to the glycosyltransferase 2 family. GalNAc-T subfamily.</text>
</comment>
<evidence type="ECO:0000259" key="14">
    <source>
        <dbReference type="SMART" id="SM00458"/>
    </source>
</evidence>
<dbReference type="SMART" id="SM00458">
    <property type="entry name" value="RICIN"/>
    <property type="match status" value="1"/>
</dbReference>
<keyword evidence="6" id="KW-0735">Signal-anchor</keyword>
<dbReference type="EC" id="2.4.1.-" evidence="13"/>
<dbReference type="FunFam" id="3.90.550.10:FF:000053">
    <property type="entry name" value="Polypeptide N-acetylgalactosaminyltransferase"/>
    <property type="match status" value="1"/>
</dbReference>
<comment type="pathway">
    <text evidence="13">Protein modification; protein glycosylation.</text>
</comment>
<feature type="domain" description="Ricin B lectin" evidence="14">
    <location>
        <begin position="476"/>
        <end position="603"/>
    </location>
</feature>
<dbReference type="KEGG" id="ccat:101454768"/>
<evidence type="ECO:0000256" key="7">
    <source>
        <dbReference type="ARBA" id="ARBA00022989"/>
    </source>
</evidence>
<dbReference type="GO" id="GO:0000139">
    <property type="term" value="C:Golgi membrane"/>
    <property type="evidence" value="ECO:0007669"/>
    <property type="project" value="UniProtKB-SubCell"/>
</dbReference>
<keyword evidence="10 13" id="KW-1015">Disulfide bond</keyword>
<evidence type="ECO:0000256" key="11">
    <source>
        <dbReference type="ARBA" id="ARBA00023180"/>
    </source>
</evidence>
<dbReference type="PANTHER" id="PTHR11675">
    <property type="entry name" value="N-ACETYLGALACTOSAMINYLTRANSFERASE"/>
    <property type="match status" value="1"/>
</dbReference>
<dbReference type="SUPFAM" id="SSF50370">
    <property type="entry name" value="Ricin B-like lectins"/>
    <property type="match status" value="1"/>
</dbReference>
<keyword evidence="7 13" id="KW-1133">Transmembrane helix</keyword>
<dbReference type="InterPro" id="IPR000772">
    <property type="entry name" value="Ricin_B_lectin"/>
</dbReference>
<comment type="cofactor">
    <cofactor evidence="1 13">
        <name>Mn(2+)</name>
        <dbReference type="ChEBI" id="CHEBI:29035"/>
    </cofactor>
</comment>
<dbReference type="GO" id="GO:0004653">
    <property type="term" value="F:polypeptide N-acetylgalactosaminyltransferase activity"/>
    <property type="evidence" value="ECO:0007669"/>
    <property type="project" value="TreeGrafter"/>
</dbReference>
<dbReference type="CTD" id="48775"/>
<evidence type="ECO:0000256" key="1">
    <source>
        <dbReference type="ARBA" id="ARBA00001936"/>
    </source>
</evidence>
<proteinExistence type="evidence at transcript level"/>
<evidence type="ECO:0000256" key="13">
    <source>
        <dbReference type="RuleBase" id="RU361242"/>
    </source>
</evidence>
<evidence type="ECO:0000256" key="6">
    <source>
        <dbReference type="ARBA" id="ARBA00022968"/>
    </source>
</evidence>
<name>W8AWX5_CERCA</name>
<keyword evidence="11" id="KW-0325">Glycoprotein</keyword>
<organism evidence="15">
    <name type="scientific">Ceratitis capitata</name>
    <name type="common">Mediterranean fruit fly</name>
    <name type="synonym">Tephritis capitata</name>
    <dbReference type="NCBI Taxonomy" id="7213"/>
    <lineage>
        <taxon>Eukaryota</taxon>
        <taxon>Metazoa</taxon>
        <taxon>Ecdysozoa</taxon>
        <taxon>Arthropoda</taxon>
        <taxon>Hexapoda</taxon>
        <taxon>Insecta</taxon>
        <taxon>Pterygota</taxon>
        <taxon>Neoptera</taxon>
        <taxon>Endopterygota</taxon>
        <taxon>Diptera</taxon>
        <taxon>Brachycera</taxon>
        <taxon>Muscomorpha</taxon>
        <taxon>Tephritoidea</taxon>
        <taxon>Tephritidae</taxon>
        <taxon>Ceratitis</taxon>
        <taxon>Ceratitis</taxon>
    </lineage>
</organism>
<protein>
    <recommendedName>
        <fullName evidence="13">Polypeptide N-acetylgalactosaminyltransferase</fullName>
        <ecNumber evidence="13">2.4.1.-</ecNumber>
    </recommendedName>
    <alternativeName>
        <fullName evidence="13">Protein-UDP acetylgalactosaminyltransferase</fullName>
    </alternativeName>
</protein>
<gene>
    <name evidence="15" type="primary">GLT35</name>
</gene>
<evidence type="ECO:0000256" key="3">
    <source>
        <dbReference type="ARBA" id="ARBA00005680"/>
    </source>
</evidence>
<reference evidence="15" key="1">
    <citation type="submission" date="2013-07" db="EMBL/GenBank/DDBJ databases">
        <authorList>
            <person name="Geib S."/>
        </authorList>
    </citation>
    <scope>NUCLEOTIDE SEQUENCE</scope>
</reference>
<dbReference type="InterPro" id="IPR045885">
    <property type="entry name" value="GalNAc-T"/>
</dbReference>
<dbReference type="InterPro" id="IPR035992">
    <property type="entry name" value="Ricin_B-like_lectins"/>
</dbReference>
<evidence type="ECO:0000256" key="9">
    <source>
        <dbReference type="ARBA" id="ARBA00023136"/>
    </source>
</evidence>
<dbReference type="CDD" id="cd02510">
    <property type="entry name" value="pp-GalNAc-T"/>
    <property type="match status" value="1"/>
</dbReference>
<dbReference type="OrthoDB" id="9982049at2759"/>
<evidence type="ECO:0000256" key="4">
    <source>
        <dbReference type="ARBA" id="ARBA00022692"/>
    </source>
</evidence>
<keyword evidence="13" id="KW-0328">Glycosyltransferase</keyword>
<reference evidence="15" key="2">
    <citation type="journal article" date="2014" name="BMC Genomics">
        <title>A genomic perspective to assessing quality of mass-reared SIT flies used in Mediterranean fruit fly (Ceratitis capitata) eradication in California.</title>
        <authorList>
            <person name="Calla B."/>
            <person name="Hall B."/>
            <person name="Hou S."/>
            <person name="Geib S.M."/>
        </authorList>
    </citation>
    <scope>NUCLEOTIDE SEQUENCE</scope>
</reference>
<dbReference type="EMBL" id="GAMC01015938">
    <property type="protein sequence ID" value="JAB90617.1"/>
    <property type="molecule type" value="mRNA"/>
</dbReference>
<evidence type="ECO:0000256" key="5">
    <source>
        <dbReference type="ARBA" id="ARBA00022734"/>
    </source>
</evidence>
<dbReference type="Pfam" id="PF00535">
    <property type="entry name" value="Glycos_transf_2"/>
    <property type="match status" value="1"/>
</dbReference>
<feature type="transmembrane region" description="Helical" evidence="13">
    <location>
        <begin position="12"/>
        <end position="32"/>
    </location>
</feature>
<dbReference type="GO" id="GO:0030246">
    <property type="term" value="F:carbohydrate binding"/>
    <property type="evidence" value="ECO:0007669"/>
    <property type="project" value="UniProtKB-KW"/>
</dbReference>
<keyword evidence="13 15" id="KW-0808">Transferase</keyword>
<dbReference type="Pfam" id="PF00652">
    <property type="entry name" value="Ricin_B_lectin"/>
    <property type="match status" value="1"/>
</dbReference>
<dbReference type="SUPFAM" id="SSF53448">
    <property type="entry name" value="Nucleotide-diphospho-sugar transferases"/>
    <property type="match status" value="1"/>
</dbReference>
<keyword evidence="4 13" id="KW-0812">Transmembrane</keyword>
<dbReference type="PROSITE" id="PS51257">
    <property type="entry name" value="PROKAR_LIPOPROTEIN"/>
    <property type="match status" value="1"/>
</dbReference>
<dbReference type="Gene3D" id="2.80.10.50">
    <property type="match status" value="1"/>
</dbReference>
<dbReference type="GO" id="GO:0005112">
    <property type="term" value="F:Notch binding"/>
    <property type="evidence" value="ECO:0007669"/>
    <property type="project" value="TreeGrafter"/>
</dbReference>
<dbReference type="UniPathway" id="UPA00378"/>
<keyword evidence="12 13" id="KW-0464">Manganese</keyword>
<keyword evidence="8 13" id="KW-0333">Golgi apparatus</keyword>
<dbReference type="GO" id="GO:0006493">
    <property type="term" value="P:protein O-linked glycosylation"/>
    <property type="evidence" value="ECO:0007669"/>
    <property type="project" value="UniProtKB-ARBA"/>
</dbReference>
<keyword evidence="5 13" id="KW-0430">Lectin</keyword>
<dbReference type="CDD" id="cd23440">
    <property type="entry name" value="beta-trefoil_Ricin_GALNT11"/>
    <property type="match status" value="1"/>
</dbReference>
<evidence type="ECO:0000256" key="2">
    <source>
        <dbReference type="ARBA" id="ARBA00004323"/>
    </source>
</evidence>
<dbReference type="InterPro" id="IPR001173">
    <property type="entry name" value="Glyco_trans_2-like"/>
</dbReference>
<dbReference type="GO" id="GO:0008593">
    <property type="term" value="P:regulation of Notch signaling pathway"/>
    <property type="evidence" value="ECO:0007669"/>
    <property type="project" value="TreeGrafter"/>
</dbReference>
<dbReference type="GeneID" id="101454768"/>
<dbReference type="PANTHER" id="PTHR11675:SF63">
    <property type="entry name" value="POLYPEPTIDE N-ACETYLGALACTOSAMINYLTRANSFERASE"/>
    <property type="match status" value="1"/>
</dbReference>
<dbReference type="Gene3D" id="3.90.550.10">
    <property type="entry name" value="Spore Coat Polysaccharide Biosynthesis Protein SpsA, Chain A"/>
    <property type="match status" value="1"/>
</dbReference>
<dbReference type="InterPro" id="IPR029044">
    <property type="entry name" value="Nucleotide-diphossugar_trans"/>
</dbReference>
<comment type="subcellular location">
    <subcellularLocation>
        <location evidence="2 13">Golgi apparatus membrane</location>
        <topology evidence="2 13">Single-pass type II membrane protein</topology>
    </subcellularLocation>
</comment>
<dbReference type="AlphaFoldDB" id="W8AWX5"/>
<sequence>MLRRCFLRRCSLSILITSVITFIIFTACLYHYEYKSMVDAGWNLPSANDTRTPNPQYSFAARVKECCKGEQQEKGETQEVMEPLKMLGVIRDRKDKYIRDIGFKNHAFNALISNNIGPYREIPDTRHKICPREPTGPNEILPTISVIMCFYNEHKMTLIRSINSVIKRTPAHILKEIILVDDFSDLPELEFHLLSDLHAQLHYDRLQYIRNEKREGLIRSRIAGAHAAEGEVLVFLDSHIEVNQQWAEPLVRAVKQENSTIAVPVMDLISPDTFEYSSSPLVRGGFNWGLHYKWITLPKGTLKKDEDFKGPFKTPTMAGGLFAVNRQYFKYIGEYDEGMDIWGGENIEISFRVWQCHGSIKIYPCSRVGHIFRKRRPYSAPDGKDTMKRNSLRAAHVWMDDYKEYFLKETNSARDMDYGDISARVELRQRLKCHDFAWYMKNVYPEMQLPGQETKKTASAAGVYQPWHSRKRNYIATYMMRLTGTNLCASVVAPKVKGFLKKGSPIMLQTCMRTRNQIWYETDKAEIVLDKLLCLESYGDAQVHINKCHEMLGDQQWRHTRNEHSPIYNMAAGTCMRAKGALVGARIVLDLCSKDDASAWDIVKVEETS</sequence>
<evidence type="ECO:0000256" key="10">
    <source>
        <dbReference type="ARBA" id="ARBA00023157"/>
    </source>
</evidence>
<evidence type="ECO:0000256" key="12">
    <source>
        <dbReference type="ARBA" id="ARBA00023211"/>
    </source>
</evidence>